<dbReference type="SUPFAM" id="SSF46689">
    <property type="entry name" value="Homeodomain-like"/>
    <property type="match status" value="1"/>
</dbReference>
<gene>
    <name evidence="5" type="ORF">BG55_03080</name>
</gene>
<dbReference type="OrthoDB" id="5740883at2"/>
<evidence type="ECO:0000313" key="5">
    <source>
        <dbReference type="EMBL" id="EXU76885.1"/>
    </source>
</evidence>
<evidence type="ECO:0000256" key="1">
    <source>
        <dbReference type="ARBA" id="ARBA00023015"/>
    </source>
</evidence>
<dbReference type="EMBL" id="JFHN01000021">
    <property type="protein sequence ID" value="EXU76885.1"/>
    <property type="molecule type" value="Genomic_DNA"/>
</dbReference>
<dbReference type="InterPro" id="IPR035418">
    <property type="entry name" value="AraC-bd_2"/>
</dbReference>
<dbReference type="InterPro" id="IPR018062">
    <property type="entry name" value="HTH_AraC-typ_CS"/>
</dbReference>
<keyword evidence="1" id="KW-0805">Transcription regulation</keyword>
<dbReference type="InterPro" id="IPR009057">
    <property type="entry name" value="Homeodomain-like_sf"/>
</dbReference>
<dbReference type="Proteomes" id="UP000019918">
    <property type="component" value="Unassembled WGS sequence"/>
</dbReference>
<dbReference type="Pfam" id="PF14525">
    <property type="entry name" value="AraC_binding_2"/>
    <property type="match status" value="1"/>
</dbReference>
<evidence type="ECO:0000313" key="6">
    <source>
        <dbReference type="Proteomes" id="UP000019918"/>
    </source>
</evidence>
<evidence type="ECO:0000259" key="4">
    <source>
        <dbReference type="PROSITE" id="PS01124"/>
    </source>
</evidence>
<dbReference type="STRING" id="69222.BG55_03080"/>
<dbReference type="GO" id="GO:0003700">
    <property type="term" value="F:DNA-binding transcription factor activity"/>
    <property type="evidence" value="ECO:0007669"/>
    <property type="project" value="InterPro"/>
</dbReference>
<dbReference type="AlphaFoldDB" id="A0A014NSP6"/>
<reference evidence="5 6" key="1">
    <citation type="submission" date="2014-02" db="EMBL/GenBank/DDBJ databases">
        <title>Draft genome of Erwinia mallotivora strain BT-MARDI, a papaya dieback pathogen.</title>
        <authorList>
            <person name="Redzuan R."/>
            <person name="Abu Bakar N."/>
            <person name="Badrun R."/>
            <person name="Mohd Raih M.F."/>
            <person name="Rozano L."/>
            <person name="Mat Amin N."/>
        </authorList>
    </citation>
    <scope>NUCLEOTIDE SEQUENCE [LARGE SCALE GENOMIC DNA]</scope>
    <source>
        <strain evidence="5 6">BT-MARDI</strain>
    </source>
</reference>
<dbReference type="PANTHER" id="PTHR46796">
    <property type="entry name" value="HTH-TYPE TRANSCRIPTIONAL ACTIVATOR RHAS-RELATED"/>
    <property type="match status" value="1"/>
</dbReference>
<dbReference type="PATRIC" id="fig|69222.5.peg.647"/>
<protein>
    <submittedName>
        <fullName evidence="5">AraC family transcriptional regulator</fullName>
    </submittedName>
</protein>
<dbReference type="PROSITE" id="PS01124">
    <property type="entry name" value="HTH_ARAC_FAMILY_2"/>
    <property type="match status" value="1"/>
</dbReference>
<evidence type="ECO:0000256" key="2">
    <source>
        <dbReference type="ARBA" id="ARBA00023125"/>
    </source>
</evidence>
<dbReference type="RefSeq" id="WP_034934202.1">
    <property type="nucleotide sequence ID" value="NZ_JFHN01000021.1"/>
</dbReference>
<dbReference type="SMART" id="SM00342">
    <property type="entry name" value="HTH_ARAC"/>
    <property type="match status" value="1"/>
</dbReference>
<proteinExistence type="predicted"/>
<dbReference type="Pfam" id="PF12833">
    <property type="entry name" value="HTH_18"/>
    <property type="match status" value="1"/>
</dbReference>
<name>A0A014NSP6_9GAMM</name>
<comment type="caution">
    <text evidence="5">The sequence shown here is derived from an EMBL/GenBank/DDBJ whole genome shotgun (WGS) entry which is preliminary data.</text>
</comment>
<dbReference type="PANTHER" id="PTHR46796:SF6">
    <property type="entry name" value="ARAC SUBFAMILY"/>
    <property type="match status" value="1"/>
</dbReference>
<dbReference type="GO" id="GO:0043565">
    <property type="term" value="F:sequence-specific DNA binding"/>
    <property type="evidence" value="ECO:0007669"/>
    <property type="project" value="InterPro"/>
</dbReference>
<keyword evidence="6" id="KW-1185">Reference proteome</keyword>
<organism evidence="5 6">
    <name type="scientific">Erwinia mallotivora</name>
    <dbReference type="NCBI Taxonomy" id="69222"/>
    <lineage>
        <taxon>Bacteria</taxon>
        <taxon>Pseudomonadati</taxon>
        <taxon>Pseudomonadota</taxon>
        <taxon>Gammaproteobacteria</taxon>
        <taxon>Enterobacterales</taxon>
        <taxon>Erwiniaceae</taxon>
        <taxon>Erwinia</taxon>
    </lineage>
</organism>
<dbReference type="Gene3D" id="1.10.10.60">
    <property type="entry name" value="Homeodomain-like"/>
    <property type="match status" value="1"/>
</dbReference>
<dbReference type="PROSITE" id="PS00041">
    <property type="entry name" value="HTH_ARAC_FAMILY_1"/>
    <property type="match status" value="1"/>
</dbReference>
<dbReference type="PRINTS" id="PR00032">
    <property type="entry name" value="HTHARAC"/>
</dbReference>
<evidence type="ECO:0000256" key="3">
    <source>
        <dbReference type="ARBA" id="ARBA00023163"/>
    </source>
</evidence>
<dbReference type="InterPro" id="IPR050204">
    <property type="entry name" value="AraC_XylS_family_regulators"/>
</dbReference>
<sequence length="324" mass="35859">MNSDSASRDICYSTANISLPHRFEYWNDVVLRHCIPSDGKPPAQGYFEGELAVREVGLVDICSLSSTLHHWERKAQHLRTGPEDDLWLGYIQDGFGELEQGGRKACLAATNLVLYDAAQTFRFSIGGRNNHLIRIPRHLLAGKVASAETLTATVLDDARPGVIPLRQMIGQAVQSPLMIAQPDLARRYSQTLLDLLILSLEMQSADGQPGSADLYARMRNYISRNLSNPQLNVENIALAHYVSVRTVTRTFARHQLTPAAVIWQERLTASRDALADGKAASVSQVALDYGFSDFSHFSHAFRKAFGVTPNSLIASRRKVTVACR</sequence>
<accession>A0A014NSP6</accession>
<dbReference type="InterPro" id="IPR020449">
    <property type="entry name" value="Tscrpt_reg_AraC-type_HTH"/>
</dbReference>
<dbReference type="InterPro" id="IPR018060">
    <property type="entry name" value="HTH_AraC"/>
</dbReference>
<feature type="domain" description="HTH araC/xylS-type" evidence="4">
    <location>
        <begin position="216"/>
        <end position="315"/>
    </location>
</feature>
<keyword evidence="2" id="KW-0238">DNA-binding</keyword>
<keyword evidence="3" id="KW-0804">Transcription</keyword>